<feature type="compositionally biased region" description="Polar residues" evidence="3">
    <location>
        <begin position="50"/>
        <end position="65"/>
    </location>
</feature>
<feature type="compositionally biased region" description="Gly residues" evidence="3">
    <location>
        <begin position="121"/>
        <end position="131"/>
    </location>
</feature>
<evidence type="ECO:0000313" key="4">
    <source>
        <dbReference type="EMBL" id="UVF18788.1"/>
    </source>
</evidence>
<reference evidence="4" key="1">
    <citation type="submission" date="2022-08" db="EMBL/GenBank/DDBJ databases">
        <title>Microvirga terrae sp. nov., isolated from soil.</title>
        <authorList>
            <person name="Kim K.H."/>
            <person name="Seo Y.L."/>
            <person name="Kim J.M."/>
            <person name="Lee J.K."/>
            <person name="Han D.M."/>
            <person name="Jeon C.O."/>
        </authorList>
    </citation>
    <scope>NUCLEOTIDE SEQUENCE</scope>
    <source>
        <strain evidence="4">R24</strain>
    </source>
</reference>
<keyword evidence="2" id="KW-0964">Secreted</keyword>
<dbReference type="InterPro" id="IPR050557">
    <property type="entry name" value="RTX_toxin/Mannuronan_C5-epim"/>
</dbReference>
<dbReference type="Pfam" id="PF00353">
    <property type="entry name" value="HemolysinCabind"/>
    <property type="match status" value="3"/>
</dbReference>
<dbReference type="Proteomes" id="UP001017257">
    <property type="component" value="Chromosome"/>
</dbReference>
<sequence length="286" mass="28858">MVSLLASIHDRMAELDRPDLSRISGLPFGSDLLSRLPVLEQNPAPPPNTILGTNAGETLDGTSSDDVIDALGGSDTVSGKAGDDVIVTSGDGFDRLYGDEGNDELRGGDAGNLLHGGSGNDHAYGGAGGDKLNGDSGDDVLEGGAGVDKVSGGFGQDTVIGGAGTDELVGGFGADAFRFTQLDGSVDVVSEFNFIPDVGEGLDQGDRFELNLGAFAALGDGAGNTLSESEFALGTKATSAGQHILYDQAAGALFYDVDGSGTAKAVQFASVAGRVELHASDFLLIA</sequence>
<dbReference type="RefSeq" id="WP_173946453.1">
    <property type="nucleotide sequence ID" value="NZ_CP102845.1"/>
</dbReference>
<evidence type="ECO:0000313" key="5">
    <source>
        <dbReference type="Proteomes" id="UP001017257"/>
    </source>
</evidence>
<feature type="region of interest" description="Disordered" evidence="3">
    <location>
        <begin position="41"/>
        <end position="65"/>
    </location>
</feature>
<keyword evidence="5" id="KW-1185">Reference proteome</keyword>
<accession>A0ABY5RP83</accession>
<evidence type="ECO:0000256" key="3">
    <source>
        <dbReference type="SAM" id="MobiDB-lite"/>
    </source>
</evidence>
<evidence type="ECO:0000256" key="2">
    <source>
        <dbReference type="ARBA" id="ARBA00022525"/>
    </source>
</evidence>
<name>A0ABY5RP83_9HYPH</name>
<gene>
    <name evidence="4" type="ORF">HPT29_020210</name>
</gene>
<dbReference type="PROSITE" id="PS00330">
    <property type="entry name" value="HEMOLYSIN_CALCIUM"/>
    <property type="match status" value="1"/>
</dbReference>
<evidence type="ECO:0008006" key="6">
    <source>
        <dbReference type="Google" id="ProtNLM"/>
    </source>
</evidence>
<proteinExistence type="predicted"/>
<dbReference type="EMBL" id="CP102845">
    <property type="protein sequence ID" value="UVF18788.1"/>
    <property type="molecule type" value="Genomic_DNA"/>
</dbReference>
<protein>
    <recommendedName>
        <fullName evidence="6">Calcium-binding protein</fullName>
    </recommendedName>
</protein>
<comment type="subcellular location">
    <subcellularLocation>
        <location evidence="1">Secreted</location>
    </subcellularLocation>
</comment>
<dbReference type="PANTHER" id="PTHR38340:SF1">
    <property type="entry name" value="S-LAYER PROTEIN"/>
    <property type="match status" value="1"/>
</dbReference>
<dbReference type="PANTHER" id="PTHR38340">
    <property type="entry name" value="S-LAYER PROTEIN"/>
    <property type="match status" value="1"/>
</dbReference>
<organism evidence="4 5">
    <name type="scientific">Microvirga terrae</name>
    <dbReference type="NCBI Taxonomy" id="2740529"/>
    <lineage>
        <taxon>Bacteria</taxon>
        <taxon>Pseudomonadati</taxon>
        <taxon>Pseudomonadota</taxon>
        <taxon>Alphaproteobacteria</taxon>
        <taxon>Hyphomicrobiales</taxon>
        <taxon>Methylobacteriaceae</taxon>
        <taxon>Microvirga</taxon>
    </lineage>
</organism>
<dbReference type="InterPro" id="IPR011049">
    <property type="entry name" value="Serralysin-like_metalloprot_C"/>
</dbReference>
<dbReference type="InterPro" id="IPR001343">
    <property type="entry name" value="Hemolysn_Ca-bd"/>
</dbReference>
<feature type="region of interest" description="Disordered" evidence="3">
    <location>
        <begin position="121"/>
        <end position="144"/>
    </location>
</feature>
<dbReference type="PRINTS" id="PR00313">
    <property type="entry name" value="CABNDNGRPT"/>
</dbReference>
<dbReference type="InterPro" id="IPR018511">
    <property type="entry name" value="Hemolysin-typ_Ca-bd_CS"/>
</dbReference>
<dbReference type="Gene3D" id="2.150.10.10">
    <property type="entry name" value="Serralysin-like metalloprotease, C-terminal"/>
    <property type="match status" value="2"/>
</dbReference>
<dbReference type="SUPFAM" id="SSF51120">
    <property type="entry name" value="beta-Roll"/>
    <property type="match status" value="1"/>
</dbReference>
<evidence type="ECO:0000256" key="1">
    <source>
        <dbReference type="ARBA" id="ARBA00004613"/>
    </source>
</evidence>